<dbReference type="STRING" id="1618345.UT18_C0024G0007"/>
<evidence type="ECO:0000256" key="1">
    <source>
        <dbReference type="SAM" id="MobiDB-lite"/>
    </source>
</evidence>
<accession>A0A0G0LMY5</accession>
<feature type="region of interest" description="Disordered" evidence="1">
    <location>
        <begin position="29"/>
        <end position="59"/>
    </location>
</feature>
<proteinExistence type="predicted"/>
<organism evidence="2 3">
    <name type="scientific">candidate division CPR2 bacterium GW2011_GWC2_39_10</name>
    <dbReference type="NCBI Taxonomy" id="1618345"/>
    <lineage>
        <taxon>Bacteria</taxon>
        <taxon>Bacteria division CPR2</taxon>
    </lineage>
</organism>
<dbReference type="EMBL" id="LBVV01000024">
    <property type="protein sequence ID" value="KKQ93218.1"/>
    <property type="molecule type" value="Genomic_DNA"/>
</dbReference>
<evidence type="ECO:0000313" key="2">
    <source>
        <dbReference type="EMBL" id="KKQ93218.1"/>
    </source>
</evidence>
<gene>
    <name evidence="2" type="ORF">UT18_C0024G0007</name>
</gene>
<protein>
    <submittedName>
        <fullName evidence="2">Uncharacterized protein</fullName>
    </submittedName>
</protein>
<reference evidence="2" key="1">
    <citation type="journal article" date="2015" name="Nature">
        <title>rRNA introns, odd ribosomes, and small enigmatic genomes across a large radiation of phyla.</title>
        <authorList>
            <person name="Brown C.T."/>
            <person name="Hug L.A."/>
            <person name="Thomas B.C."/>
            <person name="Sharon I."/>
            <person name="Castelle C.J."/>
            <person name="Singh A."/>
            <person name="Wilkins M.J."/>
            <person name="Williams K.H."/>
            <person name="Banfield J.F."/>
        </authorList>
    </citation>
    <scope>NUCLEOTIDE SEQUENCE [LARGE SCALE GENOMIC DNA]</scope>
</reference>
<comment type="caution">
    <text evidence="2">The sequence shown here is derived from an EMBL/GenBank/DDBJ whole genome shotgun (WGS) entry which is preliminary data.</text>
</comment>
<sequence>MASSKDVLKRMSTILANAARQDALDWYERNRRAGKPPSVDQAAIYTEKRSNSGNEEARV</sequence>
<name>A0A0G0LMY5_UNCC2</name>
<dbReference type="Proteomes" id="UP000034207">
    <property type="component" value="Unassembled WGS sequence"/>
</dbReference>
<evidence type="ECO:0000313" key="3">
    <source>
        <dbReference type="Proteomes" id="UP000034207"/>
    </source>
</evidence>
<dbReference type="AlphaFoldDB" id="A0A0G0LMY5"/>
<feature type="compositionally biased region" description="Basic and acidic residues" evidence="1">
    <location>
        <begin position="46"/>
        <end position="59"/>
    </location>
</feature>